<feature type="region of interest" description="Disordered" evidence="1">
    <location>
        <begin position="1"/>
        <end position="121"/>
    </location>
</feature>
<organism evidence="2">
    <name type="scientific">Setaria italica</name>
    <name type="common">Foxtail millet</name>
    <name type="synonym">Panicum italicum</name>
    <dbReference type="NCBI Taxonomy" id="4555"/>
    <lineage>
        <taxon>Eukaryota</taxon>
        <taxon>Viridiplantae</taxon>
        <taxon>Streptophyta</taxon>
        <taxon>Embryophyta</taxon>
        <taxon>Tracheophyta</taxon>
        <taxon>Spermatophyta</taxon>
        <taxon>Magnoliopsida</taxon>
        <taxon>Liliopsida</taxon>
        <taxon>Poales</taxon>
        <taxon>Poaceae</taxon>
        <taxon>PACMAD clade</taxon>
        <taxon>Panicoideae</taxon>
        <taxon>Panicodae</taxon>
        <taxon>Paniceae</taxon>
        <taxon>Cenchrinae</taxon>
        <taxon>Setaria</taxon>
    </lineage>
</organism>
<reference evidence="2" key="1">
    <citation type="journal article" date="2012" name="Nat. Biotechnol.">
        <title>Reference genome sequence of the model plant Setaria.</title>
        <authorList>
            <person name="Bennetzen J.L."/>
            <person name="Schmutz J."/>
            <person name="Wang H."/>
            <person name="Percifield R."/>
            <person name="Hawkins J."/>
            <person name="Pontaroli A.C."/>
            <person name="Estep M."/>
            <person name="Feng L."/>
            <person name="Vaughn J.N."/>
            <person name="Grimwood J."/>
            <person name="Jenkins J."/>
            <person name="Barry K."/>
            <person name="Lindquist E."/>
            <person name="Hellsten U."/>
            <person name="Deshpande S."/>
            <person name="Wang X."/>
            <person name="Wu X."/>
            <person name="Mitros T."/>
            <person name="Triplett J."/>
            <person name="Yang X."/>
            <person name="Ye C.Y."/>
            <person name="Mauro-Herrera M."/>
            <person name="Wang L."/>
            <person name="Li P."/>
            <person name="Sharma M."/>
            <person name="Sharma R."/>
            <person name="Ronald P.C."/>
            <person name="Panaud O."/>
            <person name="Kellogg E.A."/>
            <person name="Brutnell T.P."/>
            <person name="Doust A.N."/>
            <person name="Tuskan G.A."/>
            <person name="Rokhsar D."/>
            <person name="Devos K.M."/>
        </authorList>
    </citation>
    <scope>NUCLEOTIDE SEQUENCE [LARGE SCALE GENOMIC DNA]</scope>
    <source>
        <strain evidence="2">Yugu1</strain>
    </source>
</reference>
<accession>A0A368SCJ2</accession>
<feature type="compositionally biased region" description="Low complexity" evidence="1">
    <location>
        <begin position="85"/>
        <end position="95"/>
    </location>
</feature>
<name>A0A368SCJ2_SETIT</name>
<evidence type="ECO:0000256" key="1">
    <source>
        <dbReference type="SAM" id="MobiDB-lite"/>
    </source>
</evidence>
<sequence length="121" mass="12697">MENGAPWCPGWTRRARRSSPITAARPSPASPPPVLCPPPSASHPHLPPADIVDAAPRPPPWTPPAHQRVTPPSMLHLPSIRPKPAAVVSAGASGASRRRHQQVSPAPVPLDPEDSDGIGWG</sequence>
<protein>
    <submittedName>
        <fullName evidence="2">Uncharacterized protein</fullName>
    </submittedName>
</protein>
<feature type="compositionally biased region" description="Low complexity" evidence="1">
    <location>
        <begin position="18"/>
        <end position="27"/>
    </location>
</feature>
<reference evidence="2" key="2">
    <citation type="submission" date="2015-07" db="EMBL/GenBank/DDBJ databases">
        <authorList>
            <person name="Noorani M."/>
        </authorList>
    </citation>
    <scope>NUCLEOTIDE SEQUENCE</scope>
    <source>
        <strain evidence="2">Yugu1</strain>
    </source>
</reference>
<proteinExistence type="predicted"/>
<feature type="compositionally biased region" description="Pro residues" evidence="1">
    <location>
        <begin position="28"/>
        <end position="47"/>
    </location>
</feature>
<feature type="compositionally biased region" description="Acidic residues" evidence="1">
    <location>
        <begin position="111"/>
        <end position="121"/>
    </location>
</feature>
<gene>
    <name evidence="2" type="ORF">SETIT_9G020400v2</name>
</gene>
<dbReference type="AlphaFoldDB" id="A0A368SCJ2"/>
<evidence type="ECO:0000313" key="2">
    <source>
        <dbReference type="EMBL" id="RCV40054.1"/>
    </source>
</evidence>
<dbReference type="EMBL" id="CM003536">
    <property type="protein sequence ID" value="RCV40054.1"/>
    <property type="molecule type" value="Genomic_DNA"/>
</dbReference>